<comment type="caution">
    <text evidence="2">The sequence shown here is derived from an EMBL/GenBank/DDBJ whole genome shotgun (WGS) entry which is preliminary data.</text>
</comment>
<protein>
    <submittedName>
        <fullName evidence="2">Uncharacterized protein</fullName>
    </submittedName>
</protein>
<organism evidence="2 3">
    <name type="scientific">Paeniglutamicibacter kerguelensis</name>
    <dbReference type="NCBI Taxonomy" id="254788"/>
    <lineage>
        <taxon>Bacteria</taxon>
        <taxon>Bacillati</taxon>
        <taxon>Actinomycetota</taxon>
        <taxon>Actinomycetes</taxon>
        <taxon>Micrococcales</taxon>
        <taxon>Micrococcaceae</taxon>
        <taxon>Paeniglutamicibacter</taxon>
    </lineage>
</organism>
<reference evidence="2 3" key="1">
    <citation type="submission" date="2021-03" db="EMBL/GenBank/DDBJ databases">
        <title>Sequencing the genomes of 1000 actinobacteria strains.</title>
        <authorList>
            <person name="Klenk H.-P."/>
        </authorList>
    </citation>
    <scope>NUCLEOTIDE SEQUENCE [LARGE SCALE GENOMIC DNA]</scope>
    <source>
        <strain evidence="2 3">DSM 15797</strain>
    </source>
</reference>
<gene>
    <name evidence="2" type="ORF">JOF47_001811</name>
</gene>
<sequence>MSSGQLTKPYPLCEQCLTDEYLVYEDVRKAMKVKGVKAPIWDVECWCGKCETFYGFRATHPPKDPRAVQARRNTNPFTDTEPHSHFPHP</sequence>
<proteinExistence type="predicted"/>
<evidence type="ECO:0000256" key="1">
    <source>
        <dbReference type="SAM" id="MobiDB-lite"/>
    </source>
</evidence>
<name>A0ABS4XCU6_9MICC</name>
<evidence type="ECO:0000313" key="3">
    <source>
        <dbReference type="Proteomes" id="UP001296993"/>
    </source>
</evidence>
<dbReference type="Proteomes" id="UP001296993">
    <property type="component" value="Unassembled WGS sequence"/>
</dbReference>
<feature type="region of interest" description="Disordered" evidence="1">
    <location>
        <begin position="62"/>
        <end position="89"/>
    </location>
</feature>
<dbReference type="EMBL" id="JAGIOF010000001">
    <property type="protein sequence ID" value="MBP2386300.1"/>
    <property type="molecule type" value="Genomic_DNA"/>
</dbReference>
<accession>A0ABS4XCU6</accession>
<keyword evidence="3" id="KW-1185">Reference proteome</keyword>
<feature type="compositionally biased region" description="Basic and acidic residues" evidence="1">
    <location>
        <begin position="80"/>
        <end position="89"/>
    </location>
</feature>
<evidence type="ECO:0000313" key="2">
    <source>
        <dbReference type="EMBL" id="MBP2386300.1"/>
    </source>
</evidence>